<feature type="compositionally biased region" description="Basic and acidic residues" evidence="8">
    <location>
        <begin position="326"/>
        <end position="347"/>
    </location>
</feature>
<evidence type="ECO:0000256" key="2">
    <source>
        <dbReference type="ARBA" id="ARBA00022692"/>
    </source>
</evidence>
<dbReference type="InterPro" id="IPR059000">
    <property type="entry name" value="ATPase_P-type_domA"/>
</dbReference>
<comment type="subcellular location">
    <subcellularLocation>
        <location evidence="1 7">Membrane</location>
    </subcellularLocation>
</comment>
<reference evidence="10 11" key="1">
    <citation type="submission" date="2019-02" db="EMBL/GenBank/DDBJ databases">
        <title>Genome sequencing of the rare red list fungi Hericium alpestre (H. flagellum).</title>
        <authorList>
            <person name="Buettner E."/>
            <person name="Kellner H."/>
        </authorList>
    </citation>
    <scope>NUCLEOTIDE SEQUENCE [LARGE SCALE GENOMIC DNA]</scope>
    <source>
        <strain evidence="10 11">DSM 108284</strain>
    </source>
</reference>
<dbReference type="InterPro" id="IPR018303">
    <property type="entry name" value="ATPase_P-typ_P_site"/>
</dbReference>
<dbReference type="Gene3D" id="3.30.70.100">
    <property type="match status" value="1"/>
</dbReference>
<evidence type="ECO:0000256" key="1">
    <source>
        <dbReference type="ARBA" id="ARBA00004370"/>
    </source>
</evidence>
<keyword evidence="7" id="KW-0067">ATP-binding</keyword>
<keyword evidence="7" id="KW-0547">Nucleotide-binding</keyword>
<keyword evidence="6 7" id="KW-0472">Membrane</keyword>
<feature type="compositionally biased region" description="Basic residues" evidence="8">
    <location>
        <begin position="408"/>
        <end position="424"/>
    </location>
</feature>
<dbReference type="SFLD" id="SFLDF00027">
    <property type="entry name" value="p-type_atpase"/>
    <property type="match status" value="1"/>
</dbReference>
<evidence type="ECO:0000256" key="8">
    <source>
        <dbReference type="SAM" id="MobiDB-lite"/>
    </source>
</evidence>
<dbReference type="GO" id="GO:0016020">
    <property type="term" value="C:membrane"/>
    <property type="evidence" value="ECO:0007669"/>
    <property type="project" value="UniProtKB-SubCell"/>
</dbReference>
<feature type="transmembrane region" description="Helical" evidence="7">
    <location>
        <begin position="730"/>
        <end position="752"/>
    </location>
</feature>
<keyword evidence="3 7" id="KW-0479">Metal-binding</keyword>
<dbReference type="STRING" id="135208.A0A4Z0A2P9"/>
<dbReference type="SFLD" id="SFLDS00003">
    <property type="entry name" value="Haloacid_Dehalogenase"/>
    <property type="match status" value="1"/>
</dbReference>
<dbReference type="InterPro" id="IPR036412">
    <property type="entry name" value="HAD-like_sf"/>
</dbReference>
<comment type="similarity">
    <text evidence="7">Belongs to the cation transport ATPase (P-type) (TC 3.A.3) family. Type IB subfamily.</text>
</comment>
<dbReference type="NCBIfam" id="TIGR01525">
    <property type="entry name" value="ATPase-IB_hvy"/>
    <property type="match status" value="1"/>
</dbReference>
<dbReference type="OrthoDB" id="432719at2759"/>
<dbReference type="PROSITE" id="PS50846">
    <property type="entry name" value="HMA_2"/>
    <property type="match status" value="1"/>
</dbReference>
<evidence type="ECO:0000256" key="5">
    <source>
        <dbReference type="ARBA" id="ARBA00022989"/>
    </source>
</evidence>
<dbReference type="PRINTS" id="PR00943">
    <property type="entry name" value="CUATPASE"/>
</dbReference>
<dbReference type="InterPro" id="IPR001757">
    <property type="entry name" value="P_typ_ATPase"/>
</dbReference>
<keyword evidence="2 7" id="KW-0812">Transmembrane</keyword>
<dbReference type="InterPro" id="IPR044492">
    <property type="entry name" value="P_typ_ATPase_HD_dom"/>
</dbReference>
<dbReference type="Proteomes" id="UP000298061">
    <property type="component" value="Unassembled WGS sequence"/>
</dbReference>
<feature type="region of interest" description="Disordered" evidence="8">
    <location>
        <begin position="406"/>
        <end position="437"/>
    </location>
</feature>
<dbReference type="FunFam" id="2.70.150.10:FF:000002">
    <property type="entry name" value="Copper-transporting ATPase 1, putative"/>
    <property type="match status" value="1"/>
</dbReference>
<keyword evidence="11" id="KW-1185">Reference proteome</keyword>
<sequence>MTGPSSFFEGAASKLPRWHGGGDCCDTRSLCDSDGDSTVQIVIGDCIPDGMGGCQRARRERSTSIDGCCAVPQGVLLSQDASRDLCCLNGQNAQTGSGVGTKEEDCCSACGSTDETGNSCQDGCCGNESDSNESKNKEVSDCCSDCGPTADVLPKQDEHYTCDSVHEAVKPCGDECCADTSNSDKDKDSEIVDCCSDCGHASDAESHADSCNDDCCAGAIGDAGLTAEGEGGCYSGEDDACTAPIQEGAADFCSGCTPGSGSGDASKEFGAGGGPGNDFVKTTDCCDDRLASGKKDNCCSASLNAKSCADSVDKNLDASPASVMQREYEHDHTHRHLETHAHSTSHDSRRRSAHVHSHSTQHHHHQHKSKGHLTDVSSCSMENAFGRFFEAACCCLIDWGKTGITSKPSRRKTSAGAHRHRSPSHAHEHKHEDHVHSKGGAAELIEVVSNGSENSSSGRHGVHVHGKKFVDHIADTVPVPDLELGAQETHTLLLSVQGMDCPSCGMKLARALRSLPSVGNVKVNTFASQATLTYVEGAVLPEAIAKRAGDMTGFRCEVVEEAKVDEGGKIRVMRVRINSAFAGLTSDFEEEMEKMDLPPGVQIKSVKTSSSGTKGQIMLEIEYDVTVIRPRDVLVAFSPCGGTFVPAPKLTPGSQADKELRSLLRRTLLSAILCIPVLVLSWAPLPPKHATVYEAVSLALTTLIQTIIAYPLYSSALRSLFFQRMIDMDLLVVLSSSLAYIFSVVAFFLRVAGRTGFEAPFFETPAMLITLIMLGRLVSAFARRRATQALDGIRAMQADTVELLQYEDSTSTTTTIHSELVHLNDVLRVSPDSLVPTDGAIIRGTSQVDEASLTGESMPVEKAPGATLTAGTLNLSGVLDMRVARLPADSTLADIGRLMLQVQEARLPVQDLADRVAAYLAPVILALAVVAFVIWLVIGLIARRQGGSDAAVGALRYAVAVLVVSCPCALVLCVPMVVVISAAVAAKQGILFKSVQAVQYAKNINVAIFDKTGTLTTGKLSIVKSSIAREDSLGLVLGLVSSSRHPVSEAVAKHIREAYPNIKERHLTDVKSVAGSGLQARDGHRLLRGGNISWLNLGSHPTVQFLQGTNDEALTLFAVTTTSSHNAANMNLLAIFGLTDTIRPSAHDAIQLLKQHGADVYIVSGDEQPVVSALAAQLSIAPDHALGRCMPHDKLSRVRALQGSRRRTAVLFVGDGTNDSLALAQADIGMSLSGGTDIALSAADVVVLDSDAADLARALRVLLRVSQGAVRRVRLNFAWALVYNVFAVLLAGGAFVRVRIAPEYAGLGEMVSVVPVVLVAWSMWLLKQ</sequence>
<dbReference type="CDD" id="cd00371">
    <property type="entry name" value="HMA"/>
    <property type="match status" value="1"/>
</dbReference>
<dbReference type="Gene3D" id="3.40.1110.10">
    <property type="entry name" value="Calcium-transporting ATPase, cytoplasmic domain N"/>
    <property type="match status" value="1"/>
</dbReference>
<dbReference type="GO" id="GO:0005524">
    <property type="term" value="F:ATP binding"/>
    <property type="evidence" value="ECO:0007669"/>
    <property type="project" value="UniProtKB-UniRule"/>
</dbReference>
<dbReference type="GO" id="GO:0016887">
    <property type="term" value="F:ATP hydrolysis activity"/>
    <property type="evidence" value="ECO:0007669"/>
    <property type="project" value="InterPro"/>
</dbReference>
<evidence type="ECO:0000313" key="11">
    <source>
        <dbReference type="Proteomes" id="UP000298061"/>
    </source>
</evidence>
<accession>A0A4Z0A2P9</accession>
<evidence type="ECO:0000256" key="3">
    <source>
        <dbReference type="ARBA" id="ARBA00022723"/>
    </source>
</evidence>
<feature type="compositionally biased region" description="Basic and acidic residues" evidence="8">
    <location>
        <begin position="425"/>
        <end position="436"/>
    </location>
</feature>
<dbReference type="EMBL" id="SFCI01000226">
    <property type="protein sequence ID" value="TFY81306.1"/>
    <property type="molecule type" value="Genomic_DNA"/>
</dbReference>
<protein>
    <recommendedName>
        <fullName evidence="9">HMA domain-containing protein</fullName>
    </recommendedName>
</protein>
<keyword evidence="4" id="KW-1278">Translocase</keyword>
<evidence type="ECO:0000256" key="6">
    <source>
        <dbReference type="ARBA" id="ARBA00023136"/>
    </source>
</evidence>
<feature type="transmembrane region" description="Helical" evidence="7">
    <location>
        <begin position="1304"/>
        <end position="1326"/>
    </location>
</feature>
<dbReference type="SUPFAM" id="SSF55008">
    <property type="entry name" value="HMA, heavy metal-associated domain"/>
    <property type="match status" value="1"/>
</dbReference>
<dbReference type="Pfam" id="PF00122">
    <property type="entry name" value="E1-E2_ATPase"/>
    <property type="match status" value="1"/>
</dbReference>
<dbReference type="InterPro" id="IPR023299">
    <property type="entry name" value="ATPase_P-typ_cyto_dom_N"/>
</dbReference>
<proteinExistence type="inferred from homology"/>
<gene>
    <name evidence="10" type="ORF">EWM64_g2706</name>
</gene>
<dbReference type="PANTHER" id="PTHR46594:SF4">
    <property type="entry name" value="P-TYPE CATION-TRANSPORTING ATPASE"/>
    <property type="match status" value="1"/>
</dbReference>
<evidence type="ECO:0000259" key="9">
    <source>
        <dbReference type="PROSITE" id="PS50846"/>
    </source>
</evidence>
<comment type="caution">
    <text evidence="10">The sequence shown here is derived from an EMBL/GenBank/DDBJ whole genome shotgun (WGS) entry which is preliminary data.</text>
</comment>
<feature type="domain" description="HMA" evidence="9">
    <location>
        <begin position="490"/>
        <end position="557"/>
    </location>
</feature>
<dbReference type="Pfam" id="PF00403">
    <property type="entry name" value="HMA"/>
    <property type="match status" value="1"/>
</dbReference>
<keyword evidence="5 7" id="KW-1133">Transmembrane helix</keyword>
<evidence type="ECO:0000256" key="7">
    <source>
        <dbReference type="RuleBase" id="RU362081"/>
    </source>
</evidence>
<dbReference type="SUPFAM" id="SSF81653">
    <property type="entry name" value="Calcium ATPase, transduction domain A"/>
    <property type="match status" value="1"/>
</dbReference>
<evidence type="ECO:0000256" key="4">
    <source>
        <dbReference type="ARBA" id="ARBA00022967"/>
    </source>
</evidence>
<feature type="transmembrane region" description="Helical" evidence="7">
    <location>
        <begin position="764"/>
        <end position="782"/>
    </location>
</feature>
<feature type="transmembrane region" description="Helical" evidence="7">
    <location>
        <begin position="954"/>
        <end position="986"/>
    </location>
</feature>
<dbReference type="Gene3D" id="3.40.50.1000">
    <property type="entry name" value="HAD superfamily/HAD-like"/>
    <property type="match status" value="1"/>
</dbReference>
<feature type="region of interest" description="Disordered" evidence="8">
    <location>
        <begin position="325"/>
        <end position="372"/>
    </location>
</feature>
<dbReference type="PRINTS" id="PR00119">
    <property type="entry name" value="CATATPASE"/>
</dbReference>
<dbReference type="Pfam" id="PF00702">
    <property type="entry name" value="Hydrolase"/>
    <property type="match status" value="1"/>
</dbReference>
<organism evidence="10 11">
    <name type="scientific">Hericium alpestre</name>
    <dbReference type="NCBI Taxonomy" id="135208"/>
    <lineage>
        <taxon>Eukaryota</taxon>
        <taxon>Fungi</taxon>
        <taxon>Dikarya</taxon>
        <taxon>Basidiomycota</taxon>
        <taxon>Agaricomycotina</taxon>
        <taxon>Agaricomycetes</taxon>
        <taxon>Russulales</taxon>
        <taxon>Hericiaceae</taxon>
        <taxon>Hericium</taxon>
    </lineage>
</organism>
<evidence type="ECO:0000313" key="10">
    <source>
        <dbReference type="EMBL" id="TFY81306.1"/>
    </source>
</evidence>
<dbReference type="InterPro" id="IPR036163">
    <property type="entry name" value="HMA_dom_sf"/>
</dbReference>
<dbReference type="InterPro" id="IPR023298">
    <property type="entry name" value="ATPase_P-typ_TM_dom_sf"/>
</dbReference>
<dbReference type="NCBIfam" id="TIGR01494">
    <property type="entry name" value="ATPase_P-type"/>
    <property type="match status" value="1"/>
</dbReference>
<dbReference type="InterPro" id="IPR006121">
    <property type="entry name" value="HMA_dom"/>
</dbReference>
<dbReference type="SUPFAM" id="SSF56784">
    <property type="entry name" value="HAD-like"/>
    <property type="match status" value="1"/>
</dbReference>
<feature type="transmembrane region" description="Helical" evidence="7">
    <location>
        <begin position="1277"/>
        <end position="1298"/>
    </location>
</feature>
<dbReference type="Gene3D" id="2.70.150.10">
    <property type="entry name" value="Calcium-transporting ATPase, cytoplasmic transduction domain A"/>
    <property type="match status" value="1"/>
</dbReference>
<dbReference type="SUPFAM" id="SSF81665">
    <property type="entry name" value="Calcium ATPase, transmembrane domain M"/>
    <property type="match status" value="1"/>
</dbReference>
<dbReference type="InterPro" id="IPR027256">
    <property type="entry name" value="P-typ_ATPase_IB"/>
</dbReference>
<dbReference type="PROSITE" id="PS00154">
    <property type="entry name" value="ATPASE_E1_E2"/>
    <property type="match status" value="1"/>
</dbReference>
<name>A0A4Z0A2P9_9AGAM</name>
<dbReference type="InterPro" id="IPR023214">
    <property type="entry name" value="HAD_sf"/>
</dbReference>
<dbReference type="InterPro" id="IPR008250">
    <property type="entry name" value="ATPase_P-typ_transduc_dom_A_sf"/>
</dbReference>
<dbReference type="GO" id="GO:0019829">
    <property type="term" value="F:ATPase-coupled monoatomic cation transmembrane transporter activity"/>
    <property type="evidence" value="ECO:0007669"/>
    <property type="project" value="InterPro"/>
</dbReference>
<dbReference type="SFLD" id="SFLDG00002">
    <property type="entry name" value="C1.7:_P-type_atpase_like"/>
    <property type="match status" value="1"/>
</dbReference>
<dbReference type="NCBIfam" id="TIGR01511">
    <property type="entry name" value="ATPase-IB1_Cu"/>
    <property type="match status" value="1"/>
</dbReference>
<dbReference type="SUPFAM" id="SSF81660">
    <property type="entry name" value="Metal cation-transporting ATPase, ATP-binding domain N"/>
    <property type="match status" value="1"/>
</dbReference>
<feature type="transmembrane region" description="Helical" evidence="7">
    <location>
        <begin position="691"/>
        <end position="710"/>
    </location>
</feature>
<dbReference type="PANTHER" id="PTHR46594">
    <property type="entry name" value="P-TYPE CATION-TRANSPORTING ATPASE"/>
    <property type="match status" value="1"/>
</dbReference>
<feature type="compositionally biased region" description="Basic residues" evidence="8">
    <location>
        <begin position="348"/>
        <end position="371"/>
    </location>
</feature>
<feature type="transmembrane region" description="Helical" evidence="7">
    <location>
        <begin position="916"/>
        <end position="942"/>
    </location>
</feature>
<dbReference type="GO" id="GO:0046872">
    <property type="term" value="F:metal ion binding"/>
    <property type="evidence" value="ECO:0007669"/>
    <property type="project" value="UniProtKB-KW"/>
</dbReference>